<reference evidence="9 10" key="1">
    <citation type="submission" date="2017-01" db="EMBL/GenBank/DDBJ databases">
        <title>Draft sequence of Acidihalobacter ferrooxidans strain DSM 14175 (strain V8).</title>
        <authorList>
            <person name="Khaleque H.N."/>
            <person name="Ramsay J.P."/>
            <person name="Murphy R.J.T."/>
            <person name="Kaksonen A.H."/>
            <person name="Boxall N.J."/>
            <person name="Watkin E.L.J."/>
        </authorList>
    </citation>
    <scope>NUCLEOTIDE SEQUENCE [LARGE SCALE GENOMIC DNA]</scope>
    <source>
        <strain evidence="9 10">V8</strain>
    </source>
</reference>
<evidence type="ECO:0000256" key="2">
    <source>
        <dbReference type="ARBA" id="ARBA00005269"/>
    </source>
</evidence>
<dbReference type="PIRSF" id="PIRSF004553">
    <property type="entry name" value="CHP00095"/>
    <property type="match status" value="1"/>
</dbReference>
<accession>A0A1P8UKE6</accession>
<comment type="function">
    <text evidence="1 8">Specifically methylates the guanine in position 966 of 16S rRNA in the assembled 30S particle.</text>
</comment>
<comment type="similarity">
    <text evidence="2 8">Belongs to the methyltransferase superfamily. RsmD family.</text>
</comment>
<keyword evidence="6 8" id="KW-0808">Transferase</keyword>
<evidence type="ECO:0000313" key="10">
    <source>
        <dbReference type="Proteomes" id="UP000243807"/>
    </source>
</evidence>
<dbReference type="InterPro" id="IPR002052">
    <property type="entry name" value="DNA_methylase_N6_adenine_CS"/>
</dbReference>
<dbReference type="STRING" id="1765967.BW247_15405"/>
<evidence type="ECO:0000256" key="5">
    <source>
        <dbReference type="ARBA" id="ARBA00022603"/>
    </source>
</evidence>
<dbReference type="Gene3D" id="3.40.50.150">
    <property type="entry name" value="Vaccinia Virus protein VP39"/>
    <property type="match status" value="1"/>
</dbReference>
<dbReference type="PANTHER" id="PTHR43542:SF1">
    <property type="entry name" value="METHYLTRANSFERASE"/>
    <property type="match status" value="1"/>
</dbReference>
<protein>
    <recommendedName>
        <fullName evidence="4 8">Ribosomal RNA small subunit methyltransferase D</fullName>
        <ecNumber evidence="3 8">2.1.1.171</ecNumber>
    </recommendedName>
</protein>
<organism evidence="9 10">
    <name type="scientific">Acidihalobacter ferrooxydans</name>
    <dbReference type="NCBI Taxonomy" id="1765967"/>
    <lineage>
        <taxon>Bacteria</taxon>
        <taxon>Pseudomonadati</taxon>
        <taxon>Pseudomonadota</taxon>
        <taxon>Gammaproteobacteria</taxon>
        <taxon>Chromatiales</taxon>
        <taxon>Ectothiorhodospiraceae</taxon>
        <taxon>Acidihalobacter</taxon>
    </lineage>
</organism>
<dbReference type="PANTHER" id="PTHR43542">
    <property type="entry name" value="METHYLTRANSFERASE"/>
    <property type="match status" value="1"/>
</dbReference>
<keyword evidence="8" id="KW-0698">rRNA processing</keyword>
<keyword evidence="10" id="KW-1185">Reference proteome</keyword>
<keyword evidence="5 8" id="KW-0489">Methyltransferase</keyword>
<dbReference type="NCBIfam" id="TIGR00095">
    <property type="entry name" value="16S rRNA (guanine(966)-N(2))-methyltransferase RsmD"/>
    <property type="match status" value="1"/>
</dbReference>
<dbReference type="AlphaFoldDB" id="A0A1P8UKE6"/>
<keyword evidence="8" id="KW-0949">S-adenosyl-L-methionine</keyword>
<dbReference type="SUPFAM" id="SSF53335">
    <property type="entry name" value="S-adenosyl-L-methionine-dependent methyltransferases"/>
    <property type="match status" value="1"/>
</dbReference>
<evidence type="ECO:0000256" key="3">
    <source>
        <dbReference type="ARBA" id="ARBA00012141"/>
    </source>
</evidence>
<evidence type="ECO:0000256" key="4">
    <source>
        <dbReference type="ARBA" id="ARBA00013682"/>
    </source>
</evidence>
<dbReference type="CDD" id="cd02440">
    <property type="entry name" value="AdoMet_MTases"/>
    <property type="match status" value="1"/>
</dbReference>
<dbReference type="GO" id="GO:0052913">
    <property type="term" value="F:16S rRNA (guanine(966)-N(2))-methyltransferase activity"/>
    <property type="evidence" value="ECO:0007669"/>
    <property type="project" value="UniProtKB-EC"/>
</dbReference>
<dbReference type="Pfam" id="PF03602">
    <property type="entry name" value="Cons_hypoth95"/>
    <property type="match status" value="1"/>
</dbReference>
<evidence type="ECO:0000256" key="7">
    <source>
        <dbReference type="ARBA" id="ARBA00048326"/>
    </source>
</evidence>
<sequence>MTRGRGTRRPAATNQLRIIGGDWRGRRLRFPDAEGLRPTGDRVRETLFNWLQGRVYGRRCLDVFAGSGALGFEAASRGAAQVVMVEAAPRVAEALRANAALLGATAVQVEAQRAEAFLQTAPQAFDLIFLDPPFGKALLEPTLCALAAGGWCAPDARLYLECEATLGDPTLPRGYSCVKRGRAGQTAYFLVARDAVPAA</sequence>
<evidence type="ECO:0000256" key="1">
    <source>
        <dbReference type="ARBA" id="ARBA00002649"/>
    </source>
</evidence>
<proteinExistence type="inferred from homology"/>
<name>A0A1P8UKE6_9GAMM</name>
<dbReference type="EMBL" id="CP019434">
    <property type="protein sequence ID" value="APZ44308.1"/>
    <property type="molecule type" value="Genomic_DNA"/>
</dbReference>
<dbReference type="EC" id="2.1.1.171" evidence="3 8"/>
<dbReference type="InterPro" id="IPR004398">
    <property type="entry name" value="RNA_MeTrfase_RsmD"/>
</dbReference>
<dbReference type="PROSITE" id="PS00092">
    <property type="entry name" value="N6_MTASE"/>
    <property type="match status" value="1"/>
</dbReference>
<dbReference type="KEGG" id="afy:BW247_15405"/>
<gene>
    <name evidence="9" type="ORF">BW247_15405</name>
</gene>
<evidence type="ECO:0000313" key="9">
    <source>
        <dbReference type="EMBL" id="APZ44308.1"/>
    </source>
</evidence>
<dbReference type="OrthoDB" id="9803017at2"/>
<evidence type="ECO:0000256" key="6">
    <source>
        <dbReference type="ARBA" id="ARBA00022679"/>
    </source>
</evidence>
<comment type="catalytic activity">
    <reaction evidence="7 8">
        <text>guanosine(966) in 16S rRNA + S-adenosyl-L-methionine = N(2)-methylguanosine(966) in 16S rRNA + S-adenosyl-L-homocysteine + H(+)</text>
        <dbReference type="Rhea" id="RHEA:23548"/>
        <dbReference type="Rhea" id="RHEA-COMP:10211"/>
        <dbReference type="Rhea" id="RHEA-COMP:10212"/>
        <dbReference type="ChEBI" id="CHEBI:15378"/>
        <dbReference type="ChEBI" id="CHEBI:57856"/>
        <dbReference type="ChEBI" id="CHEBI:59789"/>
        <dbReference type="ChEBI" id="CHEBI:74269"/>
        <dbReference type="ChEBI" id="CHEBI:74481"/>
        <dbReference type="EC" id="2.1.1.171"/>
    </reaction>
</comment>
<dbReference type="Proteomes" id="UP000243807">
    <property type="component" value="Chromosome"/>
</dbReference>
<dbReference type="InterPro" id="IPR029063">
    <property type="entry name" value="SAM-dependent_MTases_sf"/>
</dbReference>
<dbReference type="GO" id="GO:0003676">
    <property type="term" value="F:nucleic acid binding"/>
    <property type="evidence" value="ECO:0007669"/>
    <property type="project" value="InterPro"/>
</dbReference>
<evidence type="ECO:0000256" key="8">
    <source>
        <dbReference type="PIRNR" id="PIRNR004553"/>
    </source>
</evidence>
<dbReference type="RefSeq" id="WP_076837959.1">
    <property type="nucleotide sequence ID" value="NZ_CP019434.1"/>
</dbReference>